<evidence type="ECO:0000313" key="3">
    <source>
        <dbReference type="EnsemblPlants" id="Kaladp0040s0714.1.v1.1.CDS.1"/>
    </source>
</evidence>
<dbReference type="PANTHER" id="PTHR12874:SF16">
    <property type="entry name" value="OS01G0800800 PROTEIN"/>
    <property type="match status" value="1"/>
</dbReference>
<keyword evidence="4" id="KW-1185">Reference proteome</keyword>
<dbReference type="GO" id="GO:0016567">
    <property type="term" value="P:protein ubiquitination"/>
    <property type="evidence" value="ECO:0007669"/>
    <property type="project" value="UniProtKB-UniRule"/>
</dbReference>
<dbReference type="SUPFAM" id="SSF81383">
    <property type="entry name" value="F-box domain"/>
    <property type="match status" value="1"/>
</dbReference>
<dbReference type="Pfam" id="PF12937">
    <property type="entry name" value="F-box-like"/>
    <property type="match status" value="1"/>
</dbReference>
<keyword evidence="1" id="KW-0833">Ubl conjugation pathway</keyword>
<dbReference type="GO" id="GO:0005737">
    <property type="term" value="C:cytoplasm"/>
    <property type="evidence" value="ECO:0007669"/>
    <property type="project" value="TreeGrafter"/>
</dbReference>
<comment type="subunit">
    <text evidence="1">Component of the SCF-type E3 ligase complex.</text>
</comment>
<proteinExistence type="predicted"/>
<accession>A0A7N0TP85</accession>
<dbReference type="Proteomes" id="UP000594263">
    <property type="component" value="Unplaced"/>
</dbReference>
<dbReference type="GO" id="GO:0031146">
    <property type="term" value="P:SCF-dependent proteasomal ubiquitin-dependent protein catabolic process"/>
    <property type="evidence" value="ECO:0007669"/>
    <property type="project" value="UniProtKB-UniRule"/>
</dbReference>
<evidence type="ECO:0000313" key="4">
    <source>
        <dbReference type="Proteomes" id="UP000594263"/>
    </source>
</evidence>
<dbReference type="Gramene" id="Kaladp0040s0714.1.v1.1">
    <property type="protein sequence ID" value="Kaladp0040s0714.1.v1.1.CDS.1"/>
    <property type="gene ID" value="Kaladp0040s0714.v1.1"/>
</dbReference>
<protein>
    <recommendedName>
        <fullName evidence="1">F-box protein</fullName>
    </recommendedName>
</protein>
<dbReference type="EnsemblPlants" id="Kaladp0040s0714.1.v1.1">
    <property type="protein sequence ID" value="Kaladp0040s0714.1.v1.1.CDS.1"/>
    <property type="gene ID" value="Kaladp0040s0714.v1.1"/>
</dbReference>
<reference evidence="3" key="1">
    <citation type="submission" date="2021-01" db="UniProtKB">
        <authorList>
            <consortium name="EnsemblPlants"/>
        </authorList>
    </citation>
    <scope>IDENTIFICATION</scope>
</reference>
<comment type="subcellular location">
    <subcellularLocation>
        <location evidence="1">Nucleus</location>
    </subcellularLocation>
</comment>
<feature type="domain" description="F-box" evidence="2">
    <location>
        <begin position="12"/>
        <end position="53"/>
    </location>
</feature>
<dbReference type="OMA" id="WFTEELP"/>
<organism evidence="3 4">
    <name type="scientific">Kalanchoe fedtschenkoi</name>
    <name type="common">Lavender scallops</name>
    <name type="synonym">South American air plant</name>
    <dbReference type="NCBI Taxonomy" id="63787"/>
    <lineage>
        <taxon>Eukaryota</taxon>
        <taxon>Viridiplantae</taxon>
        <taxon>Streptophyta</taxon>
        <taxon>Embryophyta</taxon>
        <taxon>Tracheophyta</taxon>
        <taxon>Spermatophyta</taxon>
        <taxon>Magnoliopsida</taxon>
        <taxon>eudicotyledons</taxon>
        <taxon>Gunneridae</taxon>
        <taxon>Pentapetalae</taxon>
        <taxon>Saxifragales</taxon>
        <taxon>Crassulaceae</taxon>
        <taxon>Kalanchoe</taxon>
    </lineage>
</organism>
<sequence length="262" mass="28829">MQDVSASRHPPPWEVVALVAQSLDPKTLAMASCVCKSWFSCFSTDHRWESICRAEFPSVSNLKLKDPSVPYRTLYSLGLSAAKRRRQVPPKPTLGLSDLMFAIEIVEAAPQSTSKVAHLLISGDELETTEHALFNFDVAFAQGVEVDDVERLKVVWNVVLRGWKGVFCLMECEGKVVAGGEGWFSAEAAAAGCCCREAAAGSGLTADLRLGFCRDDNGGGDEKKRKRDKMMKVVKVSMGLLSNASWRYACMDDGLRYLQHFL</sequence>
<dbReference type="GO" id="GO:0009740">
    <property type="term" value="P:gibberellic acid mediated signaling pathway"/>
    <property type="evidence" value="ECO:0007669"/>
    <property type="project" value="TreeGrafter"/>
</dbReference>
<evidence type="ECO:0000259" key="2">
    <source>
        <dbReference type="Pfam" id="PF12937"/>
    </source>
</evidence>
<dbReference type="PANTHER" id="PTHR12874">
    <property type="entry name" value="F-BOX ONLY PROTEIN 48-RELATED"/>
    <property type="match status" value="1"/>
</dbReference>
<dbReference type="InterPro" id="IPR036047">
    <property type="entry name" value="F-box-like_dom_sf"/>
</dbReference>
<comment type="function">
    <text evidence="1">Acts as a component of a SCF E3 ubiquitin ligase complexes.</text>
</comment>
<comment type="pathway">
    <text evidence="1">Protein modification; protein ubiquitination.</text>
</comment>
<dbReference type="InterPro" id="IPR001810">
    <property type="entry name" value="F-box_dom"/>
</dbReference>
<dbReference type="AlphaFoldDB" id="A0A7N0TP85"/>
<dbReference type="Gene3D" id="1.20.1280.50">
    <property type="match status" value="1"/>
</dbReference>
<evidence type="ECO:0000256" key="1">
    <source>
        <dbReference type="RuleBase" id="RU369085"/>
    </source>
</evidence>
<dbReference type="GO" id="GO:0005634">
    <property type="term" value="C:nucleus"/>
    <property type="evidence" value="ECO:0007669"/>
    <property type="project" value="UniProtKB-SubCell"/>
</dbReference>
<name>A0A7N0TP85_KALFE</name>
<dbReference type="GO" id="GO:0019005">
    <property type="term" value="C:SCF ubiquitin ligase complex"/>
    <property type="evidence" value="ECO:0007669"/>
    <property type="project" value="UniProtKB-UniRule"/>
</dbReference>
<keyword evidence="1" id="KW-0539">Nucleus</keyword>